<gene>
    <name evidence="1" type="ORF">L1987_08112</name>
</gene>
<accession>A0ACB9JK47</accession>
<dbReference type="EMBL" id="CM042020">
    <property type="protein sequence ID" value="KAI3820564.1"/>
    <property type="molecule type" value="Genomic_DNA"/>
</dbReference>
<evidence type="ECO:0000313" key="2">
    <source>
        <dbReference type="Proteomes" id="UP001056120"/>
    </source>
</evidence>
<reference evidence="2" key="1">
    <citation type="journal article" date="2022" name="Mol. Ecol. Resour.">
        <title>The genomes of chicory, endive, great burdock and yacon provide insights into Asteraceae palaeo-polyploidization history and plant inulin production.</title>
        <authorList>
            <person name="Fan W."/>
            <person name="Wang S."/>
            <person name="Wang H."/>
            <person name="Wang A."/>
            <person name="Jiang F."/>
            <person name="Liu H."/>
            <person name="Zhao H."/>
            <person name="Xu D."/>
            <person name="Zhang Y."/>
        </authorList>
    </citation>
    <scope>NUCLEOTIDE SEQUENCE [LARGE SCALE GENOMIC DNA]</scope>
    <source>
        <strain evidence="2">cv. Yunnan</strain>
    </source>
</reference>
<sequence length="1220" mass="137833">MLASPNSIARSSLEEMLDSLRRRDEGEHSKDLPPALPSRPTSKARLPKRLIQAKLAMQHVSRDSANNRKQDVKCSTGGGCNLGPVKEVAAAGESPYPMPPVSGERLSENGGATLATPVETEWNDSISYIVKNTLGVWCKPQKGRWELAKIKATMGEEASVMLSDGSDFTISTRELLPANTESFDAVDDLVDLCYLNEPSALHNLQYRYNRDVIYSKAGPVLLAINPFKDVNIFGNDFVKAYKEKTLDKPHVYAMADAAYHDMMKGSGNQAIIISGESGSGKTETAKYAMQYLASVGSQNYKTKTKLDQVCCILEAFGNAKTSRNRNSSRFGKLIDISYNAEGIISGACIQTLLLEKSRVSQLCRGERSYHVFYQICAGAPPVLKDMLSLKMASEYKFLNQSGCLKINGVDDAHNFIMLVDAFDTFGIPHEVQENVFELVAAVLWLGNISFAVINKEEHVVPVADEACQSSARLMGCKMDDLTELLSTNRIDSMTIPLTLQQATVKRDALAKFIYESLFNWLVEELNTSLKGDKQHHPHTISIIDIYGFESYPKNSFPQLFINYSDERLQQHFVCHLCKLEQEKYESDGIHWKNVEFEDNQECLDLFEKKPMGLISILDESSNSSKATDETFTDEIKQHLSSNLCFSCEKGTFRVRHYAREVLYDASGLLEHNSDKLQFDIIQLLSSCKNPLNHLASGVMNQVQTTSQSVVAKFKDQLFKLIQQLENSKQHFIRCIKPNTKQLPRSYENDIVWEQLKCSKVMDILQISKSRYPISFTHQEFATRFGCLLSDNLISIDPLSTSAAILQHYRVPTQTYRLGFTKLFFQQVDVLENLRQEVLEGTREVENRVLGGQVLDFHESDFGIVTLQSVIRGENARREFNVLKKQNQEMAPNSLDEHLTTIVHIQSVIRGWLARKYFNHMQRWKKLAIDSSRSRRRSHSKNSGFKGLSQENIQMLPQNVEELQKRVVKAESLLRERDLENTALREQVRQFETRMSEYETKMKAVEEMWQSQMASLQMSLAAAKKTLGSGISDGLTGKPDGSPSYYDSEDNISGIQTPVQMTPLRYGHNRQENNGVISNTVDNLSKDFEQRKQSFDNDVKAVINVNPGRPPSSKQVEDYKSLKKKFEKWKKEYKHRLREAKTTLLNAESGGGGGLAGCDGPCDVGPFLWHWSKDGVVSTRLRLVVCGFTLMNRSWDPGIPLTGIQTRWRHQSQCHQTPIIF</sequence>
<evidence type="ECO:0000313" key="1">
    <source>
        <dbReference type="EMBL" id="KAI3820564.1"/>
    </source>
</evidence>
<dbReference type="Proteomes" id="UP001056120">
    <property type="component" value="Linkage Group LG03"/>
</dbReference>
<protein>
    <submittedName>
        <fullName evidence="1">Uncharacterized protein</fullName>
    </submittedName>
</protein>
<comment type="caution">
    <text evidence="1">The sequence shown here is derived from an EMBL/GenBank/DDBJ whole genome shotgun (WGS) entry which is preliminary data.</text>
</comment>
<proteinExistence type="predicted"/>
<keyword evidence="2" id="KW-1185">Reference proteome</keyword>
<reference evidence="1 2" key="2">
    <citation type="journal article" date="2022" name="Mol. Ecol. Resour.">
        <title>The genomes of chicory, endive, great burdock and yacon provide insights into Asteraceae paleo-polyploidization history and plant inulin production.</title>
        <authorList>
            <person name="Fan W."/>
            <person name="Wang S."/>
            <person name="Wang H."/>
            <person name="Wang A."/>
            <person name="Jiang F."/>
            <person name="Liu H."/>
            <person name="Zhao H."/>
            <person name="Xu D."/>
            <person name="Zhang Y."/>
        </authorList>
    </citation>
    <scope>NUCLEOTIDE SEQUENCE [LARGE SCALE GENOMIC DNA]</scope>
    <source>
        <strain evidence="2">cv. Yunnan</strain>
        <tissue evidence="1">Leaves</tissue>
    </source>
</reference>
<organism evidence="1 2">
    <name type="scientific">Smallanthus sonchifolius</name>
    <dbReference type="NCBI Taxonomy" id="185202"/>
    <lineage>
        <taxon>Eukaryota</taxon>
        <taxon>Viridiplantae</taxon>
        <taxon>Streptophyta</taxon>
        <taxon>Embryophyta</taxon>
        <taxon>Tracheophyta</taxon>
        <taxon>Spermatophyta</taxon>
        <taxon>Magnoliopsida</taxon>
        <taxon>eudicotyledons</taxon>
        <taxon>Gunneridae</taxon>
        <taxon>Pentapetalae</taxon>
        <taxon>asterids</taxon>
        <taxon>campanulids</taxon>
        <taxon>Asterales</taxon>
        <taxon>Asteraceae</taxon>
        <taxon>Asteroideae</taxon>
        <taxon>Heliantheae alliance</taxon>
        <taxon>Millerieae</taxon>
        <taxon>Smallanthus</taxon>
    </lineage>
</organism>
<name>A0ACB9JK47_9ASTR</name>